<protein>
    <recommendedName>
        <fullName evidence="3">DUF4878 domain-containing protein</fullName>
    </recommendedName>
</protein>
<name>A0A1J0A9Q6_9CYAN</name>
<dbReference type="STRING" id="1188229.GlitD10_0362"/>
<dbReference type="RefSeq" id="WP_071453368.1">
    <property type="nucleotide sequence ID" value="NZ_CP017675.1"/>
</dbReference>
<evidence type="ECO:0000313" key="2">
    <source>
        <dbReference type="Proteomes" id="UP000180235"/>
    </source>
</evidence>
<gene>
    <name evidence="1" type="ORF">GlitD10_0362</name>
</gene>
<sequence length="133" mass="14850">MRRWLWVAVFLTSCGYAADSPEQAVREFLRYSPGSPTPSYSQIQSRLCNQMVEGVPLPQRILRLYDTLDDSELTVDYAGVNLTPQIQGNRATVTVTGAVKHTQKGVVTTKKLTGEDQVLTLIRTGGRWQICPH</sequence>
<dbReference type="AlphaFoldDB" id="A0A1J0A9Q6"/>
<dbReference type="Proteomes" id="UP000180235">
    <property type="component" value="Chromosome"/>
</dbReference>
<dbReference type="EMBL" id="CP017675">
    <property type="protein sequence ID" value="APB32672.1"/>
    <property type="molecule type" value="Genomic_DNA"/>
</dbReference>
<evidence type="ECO:0008006" key="3">
    <source>
        <dbReference type="Google" id="ProtNLM"/>
    </source>
</evidence>
<organism evidence="1 2">
    <name type="scientific">Gloeomargarita lithophora Alchichica-D10</name>
    <dbReference type="NCBI Taxonomy" id="1188229"/>
    <lineage>
        <taxon>Bacteria</taxon>
        <taxon>Bacillati</taxon>
        <taxon>Cyanobacteriota</taxon>
        <taxon>Cyanophyceae</taxon>
        <taxon>Gloeomargaritales</taxon>
        <taxon>Gloeomargaritaceae</taxon>
        <taxon>Gloeomargarita</taxon>
    </lineage>
</organism>
<dbReference type="KEGG" id="glt:GlitD10_0362"/>
<proteinExistence type="predicted"/>
<evidence type="ECO:0000313" key="1">
    <source>
        <dbReference type="EMBL" id="APB32672.1"/>
    </source>
</evidence>
<reference evidence="1 2" key="1">
    <citation type="submission" date="2016-10" db="EMBL/GenBank/DDBJ databases">
        <title>Description of Gloeomargarita lithophora gen. nov., sp. nov., a thylakoid-bearing basal-branching cyanobacterium with intracellular carbonates, and proposal for Gloeomargaritales ord. nov.</title>
        <authorList>
            <person name="Moreira D."/>
            <person name="Tavera R."/>
            <person name="Benzerara K."/>
            <person name="Skouri-Panet F."/>
            <person name="Couradeau E."/>
            <person name="Gerard E."/>
            <person name="Loussert C."/>
            <person name="Novelo E."/>
            <person name="Zivanovic Y."/>
            <person name="Lopez-Garcia P."/>
        </authorList>
    </citation>
    <scope>NUCLEOTIDE SEQUENCE [LARGE SCALE GENOMIC DNA]</scope>
    <source>
        <strain evidence="1 2">D10</strain>
    </source>
</reference>
<keyword evidence="2" id="KW-1185">Reference proteome</keyword>
<accession>A0A1J0A9Q6</accession>